<dbReference type="EMBL" id="PXYV01000050">
    <property type="protein sequence ID" value="PSR20789.1"/>
    <property type="molecule type" value="Genomic_DNA"/>
</dbReference>
<proteinExistence type="predicted"/>
<keyword evidence="1" id="KW-0812">Transmembrane</keyword>
<dbReference type="AlphaFoldDB" id="A0A2T2WEY3"/>
<evidence type="ECO:0000313" key="3">
    <source>
        <dbReference type="Proteomes" id="UP000241848"/>
    </source>
</evidence>
<comment type="caution">
    <text evidence="2">The sequence shown here is derived from an EMBL/GenBank/DDBJ whole genome shotgun (WGS) entry which is preliminary data.</text>
</comment>
<name>A0A2T2WEY3_9FIRM</name>
<feature type="transmembrane region" description="Helical" evidence="1">
    <location>
        <begin position="21"/>
        <end position="41"/>
    </location>
</feature>
<organism evidence="2 3">
    <name type="scientific">Sulfobacillus acidophilus</name>
    <dbReference type="NCBI Taxonomy" id="53633"/>
    <lineage>
        <taxon>Bacteria</taxon>
        <taxon>Bacillati</taxon>
        <taxon>Bacillota</taxon>
        <taxon>Clostridia</taxon>
        <taxon>Eubacteriales</taxon>
        <taxon>Clostridiales Family XVII. Incertae Sedis</taxon>
        <taxon>Sulfobacillus</taxon>
    </lineage>
</organism>
<evidence type="ECO:0000313" key="2">
    <source>
        <dbReference type="EMBL" id="PSR20789.1"/>
    </source>
</evidence>
<reference evidence="2 3" key="1">
    <citation type="journal article" date="2014" name="BMC Genomics">
        <title>Comparison of environmental and isolate Sulfobacillus genomes reveals diverse carbon, sulfur, nitrogen, and hydrogen metabolisms.</title>
        <authorList>
            <person name="Justice N.B."/>
            <person name="Norman A."/>
            <person name="Brown C.T."/>
            <person name="Singh A."/>
            <person name="Thomas B.C."/>
            <person name="Banfield J.F."/>
        </authorList>
    </citation>
    <scope>NUCLEOTIDE SEQUENCE [LARGE SCALE GENOMIC DNA]</scope>
    <source>
        <strain evidence="2">AMDSBA3</strain>
    </source>
</reference>
<gene>
    <name evidence="2" type="ORF">C7B45_13295</name>
</gene>
<evidence type="ECO:0000256" key="1">
    <source>
        <dbReference type="SAM" id="Phobius"/>
    </source>
</evidence>
<keyword evidence="1" id="KW-0472">Membrane</keyword>
<protein>
    <submittedName>
        <fullName evidence="2">Uncharacterized protein</fullName>
    </submittedName>
</protein>
<keyword evidence="1" id="KW-1133">Transmembrane helix</keyword>
<sequence>MGSVRRGLYFGTNGPRRIWGVVAAGSGSLIIIKVLPLWIWPFGIVLWLLWAGLGPIVVGGVLIWVGWRLLVRRY</sequence>
<dbReference type="Proteomes" id="UP000241848">
    <property type="component" value="Unassembled WGS sequence"/>
</dbReference>
<feature type="transmembrane region" description="Helical" evidence="1">
    <location>
        <begin position="47"/>
        <end position="70"/>
    </location>
</feature>
<accession>A0A2T2WEY3</accession>